<reference evidence="3" key="1">
    <citation type="submission" date="2016-09" db="EMBL/GenBank/DDBJ databases">
        <authorList>
            <person name="Jeantristanb JTB J.-T."/>
            <person name="Ricardo R."/>
        </authorList>
    </citation>
    <scope>NUCLEOTIDE SEQUENCE [LARGE SCALE GENOMIC DNA]</scope>
</reference>
<dbReference type="EMBL" id="FMSP01000004">
    <property type="protein sequence ID" value="SCV69415.1"/>
    <property type="molecule type" value="Genomic_DNA"/>
</dbReference>
<dbReference type="SUPFAM" id="SSF52266">
    <property type="entry name" value="SGNH hydrolase"/>
    <property type="match status" value="1"/>
</dbReference>
<protein>
    <submittedName>
        <fullName evidence="2">BQ2448_2435 protein</fullName>
    </submittedName>
</protein>
<dbReference type="Gene3D" id="3.40.50.1110">
    <property type="entry name" value="SGNH hydrolase"/>
    <property type="match status" value="1"/>
</dbReference>
<accession>A0A238F889</accession>
<feature type="domain" description="SGNH hydrolase-type esterase" evidence="1">
    <location>
        <begin position="27"/>
        <end position="223"/>
    </location>
</feature>
<dbReference type="Proteomes" id="UP000198372">
    <property type="component" value="Unassembled WGS sequence"/>
</dbReference>
<dbReference type="InterPro" id="IPR045136">
    <property type="entry name" value="Iah1-like"/>
</dbReference>
<dbReference type="InterPro" id="IPR036514">
    <property type="entry name" value="SGNH_hydro_sf"/>
</dbReference>
<dbReference type="AlphaFoldDB" id="A0A238F889"/>
<gene>
    <name evidence="2" type="ORF">BQ2448_2435</name>
</gene>
<dbReference type="InterPro" id="IPR013830">
    <property type="entry name" value="SGNH_hydro"/>
</dbReference>
<name>A0A238F889_9BASI</name>
<evidence type="ECO:0000313" key="3">
    <source>
        <dbReference type="Proteomes" id="UP000198372"/>
    </source>
</evidence>
<dbReference type="PANTHER" id="PTHR14209">
    <property type="entry name" value="ISOAMYL ACETATE-HYDROLYZING ESTERASE 1"/>
    <property type="match status" value="1"/>
</dbReference>
<sequence length="291" mass="31982">MSTPKSFGNAAVTESPYPFAYDQVIMIGDSITQGAFGPGGPGTALVHRYTRIYDVLNRGFGGYNSAWCLELAQKFLPRPASAPQVRLLTVWLGANDCVSPGSAQHISQSEFQENFRSLVSLARSLPSPPEIVLITCPPFSSDLWEQGVARRGIVLDDKEERTAERAAEYAELVRGLGKELGLPVVDAYEAIERVALEEGKVDSEKYIKYMPDGLHPNELGYAIVTKGDQPTSLTLDGNAIMLALTCLHRITELEKVIQTTYPKLFWDTLPHVFPPWDQVPKGALGTKFLKA</sequence>
<organism evidence="2 3">
    <name type="scientific">Microbotryum intermedium</name>
    <dbReference type="NCBI Taxonomy" id="269621"/>
    <lineage>
        <taxon>Eukaryota</taxon>
        <taxon>Fungi</taxon>
        <taxon>Dikarya</taxon>
        <taxon>Basidiomycota</taxon>
        <taxon>Pucciniomycotina</taxon>
        <taxon>Microbotryomycetes</taxon>
        <taxon>Microbotryales</taxon>
        <taxon>Microbotryaceae</taxon>
        <taxon>Microbotryum</taxon>
    </lineage>
</organism>
<keyword evidence="3" id="KW-1185">Reference proteome</keyword>
<dbReference type="OrthoDB" id="671439at2759"/>
<evidence type="ECO:0000259" key="1">
    <source>
        <dbReference type="Pfam" id="PF13472"/>
    </source>
</evidence>
<dbReference type="Pfam" id="PF13472">
    <property type="entry name" value="Lipase_GDSL_2"/>
    <property type="match status" value="1"/>
</dbReference>
<dbReference type="PANTHER" id="PTHR14209:SF19">
    <property type="entry name" value="ISOAMYL ACETATE-HYDROLYZING ESTERASE 1 HOMOLOG"/>
    <property type="match status" value="1"/>
</dbReference>
<dbReference type="STRING" id="269621.A0A238F889"/>
<dbReference type="CDD" id="cd01838">
    <property type="entry name" value="Isoamyl_acetate_hydrolase_like"/>
    <property type="match status" value="1"/>
</dbReference>
<evidence type="ECO:0000313" key="2">
    <source>
        <dbReference type="EMBL" id="SCV69415.1"/>
    </source>
</evidence>
<proteinExistence type="predicted"/>